<organism evidence="4 5">
    <name type="scientific">Solanum stoloniferum</name>
    <dbReference type="NCBI Taxonomy" id="62892"/>
    <lineage>
        <taxon>Eukaryota</taxon>
        <taxon>Viridiplantae</taxon>
        <taxon>Streptophyta</taxon>
        <taxon>Embryophyta</taxon>
        <taxon>Tracheophyta</taxon>
        <taxon>Spermatophyta</taxon>
        <taxon>Magnoliopsida</taxon>
        <taxon>eudicotyledons</taxon>
        <taxon>Gunneridae</taxon>
        <taxon>Pentapetalae</taxon>
        <taxon>asterids</taxon>
        <taxon>lamiids</taxon>
        <taxon>Solanales</taxon>
        <taxon>Solanaceae</taxon>
        <taxon>Solanoideae</taxon>
        <taxon>Solaneae</taxon>
        <taxon>Solanum</taxon>
    </lineage>
</organism>
<name>A0ABD2U4H8_9SOLN</name>
<feature type="region of interest" description="Disordered" evidence="2">
    <location>
        <begin position="1"/>
        <end position="31"/>
    </location>
</feature>
<feature type="compositionally biased region" description="Gly residues" evidence="2">
    <location>
        <begin position="1"/>
        <end position="10"/>
    </location>
</feature>
<dbReference type="PANTHER" id="PTHR32378">
    <property type="entry name" value="GUANINE NUCLEOTIDE-BINDING PROTEIN SUBUNIT GAMMA 3"/>
    <property type="match status" value="1"/>
</dbReference>
<proteinExistence type="predicted"/>
<dbReference type="EMBL" id="JBJKTR010000007">
    <property type="protein sequence ID" value="KAL3363428.1"/>
    <property type="molecule type" value="Genomic_DNA"/>
</dbReference>
<dbReference type="EMBL" id="JBJKTR010000007">
    <property type="protein sequence ID" value="KAL3363432.1"/>
    <property type="molecule type" value="Genomic_DNA"/>
</dbReference>
<reference evidence="4 5" key="1">
    <citation type="submission" date="2024-05" db="EMBL/GenBank/DDBJ databases">
        <title>De novo assembly of an allotetraploid wild potato.</title>
        <authorList>
            <person name="Hosaka A.J."/>
        </authorList>
    </citation>
    <scope>NUCLEOTIDE SEQUENCE [LARGE SCALE GENOMIC DNA]</scope>
    <source>
        <tissue evidence="4">Young leaves</tissue>
    </source>
</reference>
<protein>
    <recommendedName>
        <fullName evidence="3">G protein gamma domain-containing protein</fullName>
    </recommendedName>
</protein>
<evidence type="ECO:0000256" key="2">
    <source>
        <dbReference type="SAM" id="MobiDB-lite"/>
    </source>
</evidence>
<feature type="coiled-coil region" evidence="1">
    <location>
        <begin position="34"/>
        <end position="61"/>
    </location>
</feature>
<dbReference type="SMART" id="SM01224">
    <property type="entry name" value="G_gamma"/>
    <property type="match status" value="1"/>
</dbReference>
<gene>
    <name evidence="4" type="ORF">AABB24_012619</name>
</gene>
<dbReference type="Proteomes" id="UP001627284">
    <property type="component" value="Unassembled WGS sequence"/>
</dbReference>
<sequence>MAGAGAGAGGTASMPSMPPPRPKSPPQYPDLYGKRREFAKVQMLEREIGFLEEELKSIEGLHPASRSCKEVTEFVSEHSDPLIPTIKKTRRSCCFWKWLCGSSCFNLSWICCWCRCPSMKMPNCCCNCNLCNCCPYISCSIPKCQCFSCPRSKCCRRPVCKWSCCSLKCPSCFSCSSCSSPCTCTCSCSYPRCPKLNCSSCCKKCCCLCPCYLC</sequence>
<dbReference type="InterPro" id="IPR015898">
    <property type="entry name" value="G-protein_gamma-like_dom"/>
</dbReference>
<keyword evidence="1" id="KW-0175">Coiled coil</keyword>
<comment type="caution">
    <text evidence="4">The sequence shown here is derived from an EMBL/GenBank/DDBJ whole genome shotgun (WGS) entry which is preliminary data.</text>
</comment>
<dbReference type="EMBL" id="JBJKTR010000007">
    <property type="protein sequence ID" value="KAL3363430.1"/>
    <property type="molecule type" value="Genomic_DNA"/>
</dbReference>
<dbReference type="AlphaFoldDB" id="A0ABD2U4H8"/>
<dbReference type="InterPro" id="IPR055305">
    <property type="entry name" value="GG3-like"/>
</dbReference>
<evidence type="ECO:0000259" key="3">
    <source>
        <dbReference type="SMART" id="SM01224"/>
    </source>
</evidence>
<dbReference type="EMBL" id="JBJKTR010000007">
    <property type="protein sequence ID" value="KAL3363429.1"/>
    <property type="molecule type" value="Genomic_DNA"/>
</dbReference>
<dbReference type="PANTHER" id="PTHR32378:SF10">
    <property type="entry name" value="GUANINE NUCLEOTIDE-BINDING PROTEIN SUBUNIT GAMMA 3"/>
    <property type="match status" value="1"/>
</dbReference>
<accession>A0ABD2U4H8</accession>
<evidence type="ECO:0000256" key="1">
    <source>
        <dbReference type="SAM" id="Coils"/>
    </source>
</evidence>
<feature type="domain" description="G protein gamma" evidence="3">
    <location>
        <begin position="37"/>
        <end position="107"/>
    </location>
</feature>
<evidence type="ECO:0000313" key="4">
    <source>
        <dbReference type="EMBL" id="KAL3363429.1"/>
    </source>
</evidence>
<keyword evidence="5" id="KW-1185">Reference proteome</keyword>
<feature type="compositionally biased region" description="Pro residues" evidence="2">
    <location>
        <begin position="16"/>
        <end position="28"/>
    </location>
</feature>
<evidence type="ECO:0000313" key="5">
    <source>
        <dbReference type="Proteomes" id="UP001627284"/>
    </source>
</evidence>